<keyword evidence="2" id="KW-0732">Signal</keyword>
<dbReference type="RefSeq" id="WP_071387548.1">
    <property type="nucleotide sequence ID" value="NZ_LBDA02000052.1"/>
</dbReference>
<name>A0A1J4PZS8_9ACTN</name>
<accession>A0A1J4PZS8</accession>
<feature type="region of interest" description="Disordered" evidence="1">
    <location>
        <begin position="130"/>
        <end position="149"/>
    </location>
</feature>
<feature type="chain" id="PRO_5009631991" evidence="2">
    <location>
        <begin position="36"/>
        <end position="166"/>
    </location>
</feature>
<gene>
    <name evidence="3" type="ORF">VT52_021520</name>
</gene>
<comment type="caution">
    <text evidence="3">The sequence shown here is derived from an EMBL/GenBank/DDBJ whole genome shotgun (WGS) entry which is preliminary data.</text>
</comment>
<evidence type="ECO:0000256" key="2">
    <source>
        <dbReference type="SAM" id="SignalP"/>
    </source>
</evidence>
<proteinExistence type="predicted"/>
<organism evidence="3 4">
    <name type="scientific">Streptomyces malaysiense</name>
    <dbReference type="NCBI Taxonomy" id="1428626"/>
    <lineage>
        <taxon>Bacteria</taxon>
        <taxon>Bacillati</taxon>
        <taxon>Actinomycetota</taxon>
        <taxon>Actinomycetes</taxon>
        <taxon>Kitasatosporales</taxon>
        <taxon>Streptomycetaceae</taxon>
        <taxon>Streptomyces</taxon>
    </lineage>
</organism>
<reference evidence="3" key="1">
    <citation type="submission" date="2016-10" db="EMBL/GenBank/DDBJ databases">
        <title>Genome sequence of Streptomyces malaysiense MUSC 136.</title>
        <authorList>
            <person name="Lee L.-H."/>
            <person name="Ser H.-L."/>
        </authorList>
    </citation>
    <scope>NUCLEOTIDE SEQUENCE [LARGE SCALE GENOMIC DNA]</scope>
    <source>
        <strain evidence="3">MUSC 136</strain>
    </source>
</reference>
<dbReference type="EMBL" id="LBDA02000052">
    <property type="protein sequence ID" value="OIK25455.1"/>
    <property type="molecule type" value="Genomic_DNA"/>
</dbReference>
<dbReference type="Proteomes" id="UP000034838">
    <property type="component" value="Unassembled WGS sequence"/>
</dbReference>
<evidence type="ECO:0000313" key="3">
    <source>
        <dbReference type="EMBL" id="OIK25455.1"/>
    </source>
</evidence>
<evidence type="ECO:0000256" key="1">
    <source>
        <dbReference type="SAM" id="MobiDB-lite"/>
    </source>
</evidence>
<dbReference type="OrthoDB" id="4006118at2"/>
<protein>
    <submittedName>
        <fullName evidence="3">Uncharacterized protein</fullName>
    </submittedName>
</protein>
<evidence type="ECO:0000313" key="4">
    <source>
        <dbReference type="Proteomes" id="UP000034838"/>
    </source>
</evidence>
<feature type="signal peptide" evidence="2">
    <location>
        <begin position="1"/>
        <end position="35"/>
    </location>
</feature>
<dbReference type="AlphaFoldDB" id="A0A1J4PZS8"/>
<keyword evidence="4" id="KW-1185">Reference proteome</keyword>
<sequence>MRSSPPPPRRIVLPALSALLLFVPALWPSAQPASADTGSVSLLYDPGPSHDCYSLVVEHPPDKNTTPDPARTSSAGCGAFAATEEFTRKSRERFTWDIGTYGWNTSDWGTSPGYSFVTRTAAKTVTMRNDAVRPQGRRSGGRRPATTDDTCPCQLTRLCSSAPGLR</sequence>